<protein>
    <submittedName>
        <fullName evidence="5">Glycosyltransferase family 8 protein</fullName>
    </submittedName>
</protein>
<evidence type="ECO:0000256" key="1">
    <source>
        <dbReference type="ARBA" id="ARBA00004713"/>
    </source>
</evidence>
<evidence type="ECO:0000259" key="4">
    <source>
        <dbReference type="Pfam" id="PF08437"/>
    </source>
</evidence>
<organism evidence="5 6">
    <name type="scientific">Escherichia coli</name>
    <dbReference type="NCBI Taxonomy" id="562"/>
    <lineage>
        <taxon>Bacteria</taxon>
        <taxon>Pseudomonadati</taxon>
        <taxon>Pseudomonadota</taxon>
        <taxon>Gammaproteobacteria</taxon>
        <taxon>Enterobacterales</taxon>
        <taxon>Enterobacteriaceae</taxon>
        <taxon>Escherichia</taxon>
    </lineage>
</organism>
<sequence length="89" mass="10897">KNSEYYTQFINDETVFIHYTGVTKPWHDWADYASADYFRNIYNISPWRNIPYKKAVKKHEYKEKYKHLLYQKKFLDGVFTAIKYNVMKG</sequence>
<feature type="domain" description="Glycosyl transferase family 8 C-terminal" evidence="4">
    <location>
        <begin position="32"/>
        <end position="88"/>
    </location>
</feature>
<dbReference type="AlphaFoldDB" id="A0A828NHL4"/>
<comment type="similarity">
    <text evidence="2">Belongs to the glycosyltransferase 8 family.</text>
</comment>
<accession>A0A828NHL4</accession>
<dbReference type="Proteomes" id="UP000587626">
    <property type="component" value="Unassembled WGS sequence"/>
</dbReference>
<dbReference type="InterPro" id="IPR002495">
    <property type="entry name" value="Glyco_trans_8"/>
</dbReference>
<dbReference type="SUPFAM" id="SSF53448">
    <property type="entry name" value="Nucleotide-diphospho-sugar transferases"/>
    <property type="match status" value="1"/>
</dbReference>
<evidence type="ECO:0000256" key="3">
    <source>
        <dbReference type="ARBA" id="ARBA00022723"/>
    </source>
</evidence>
<comment type="pathway">
    <text evidence="1">Bacterial outer membrane biogenesis; LPS core biosynthesis.</text>
</comment>
<name>A0A828NHL4_ECOLX</name>
<keyword evidence="5" id="KW-0808">Transferase</keyword>
<dbReference type="Pfam" id="PF01501">
    <property type="entry name" value="Glyco_transf_8"/>
    <property type="match status" value="1"/>
</dbReference>
<reference evidence="5 6" key="1">
    <citation type="submission" date="2018-08" db="EMBL/GenBank/DDBJ databases">
        <authorList>
            <consortium name="GenomeTrakr network: Whole genome sequencing for foodborne pathogen traceback"/>
        </authorList>
    </citation>
    <scope>NUCLEOTIDE SEQUENCE [LARGE SCALE GENOMIC DNA]</scope>
    <source>
        <strain evidence="5 6">NC_STEC194</strain>
    </source>
</reference>
<dbReference type="EMBL" id="AATLXB010000069">
    <property type="protein sequence ID" value="EFM7862862.1"/>
    <property type="molecule type" value="Genomic_DNA"/>
</dbReference>
<evidence type="ECO:0000313" key="5">
    <source>
        <dbReference type="EMBL" id="EFM7862862.1"/>
    </source>
</evidence>
<keyword evidence="3" id="KW-0479">Metal-binding</keyword>
<comment type="caution">
    <text evidence="5">The sequence shown here is derived from an EMBL/GenBank/DDBJ whole genome shotgun (WGS) entry which is preliminary data.</text>
</comment>
<dbReference type="InterPro" id="IPR029044">
    <property type="entry name" value="Nucleotide-diphossugar_trans"/>
</dbReference>
<evidence type="ECO:0000313" key="6">
    <source>
        <dbReference type="Proteomes" id="UP000587626"/>
    </source>
</evidence>
<proteinExistence type="inferred from homology"/>
<dbReference type="GO" id="GO:0046872">
    <property type="term" value="F:metal ion binding"/>
    <property type="evidence" value="ECO:0007669"/>
    <property type="project" value="UniProtKB-KW"/>
</dbReference>
<gene>
    <name evidence="5" type="ORF">B6R15_004186</name>
</gene>
<dbReference type="InterPro" id="IPR013645">
    <property type="entry name" value="Glyco_transf_8N"/>
</dbReference>
<dbReference type="Pfam" id="PF08437">
    <property type="entry name" value="Glyco_transf_8C"/>
    <property type="match status" value="1"/>
</dbReference>
<evidence type="ECO:0000256" key="2">
    <source>
        <dbReference type="ARBA" id="ARBA00006351"/>
    </source>
</evidence>
<dbReference type="GO" id="GO:0008918">
    <property type="term" value="F:lipopolysaccharide 3-alpha-galactosyltransferase activity"/>
    <property type="evidence" value="ECO:0007669"/>
    <property type="project" value="InterPro"/>
</dbReference>
<feature type="non-terminal residue" evidence="5">
    <location>
        <position position="1"/>
    </location>
</feature>